<keyword evidence="2" id="KW-1185">Reference proteome</keyword>
<dbReference type="STRING" id="550447.SAMN05428946_1438"/>
<sequence length="49" mass="5257">MGGLVTILFAAAVLPLFLGEDQQDRLLPLVRLAVLLWMIRCAASVFAGS</sequence>
<dbReference type="AlphaFoldDB" id="A0A1U7PJI6"/>
<reference evidence="2" key="1">
    <citation type="submission" date="2017-01" db="EMBL/GenBank/DDBJ databases">
        <authorList>
            <person name="Varghese N."/>
            <person name="Submissions S."/>
        </authorList>
    </citation>
    <scope>NUCLEOTIDE SEQUENCE [LARGE SCALE GENOMIC DNA]</scope>
    <source>
        <strain evidence="2">MNA4</strain>
    </source>
</reference>
<evidence type="ECO:0000313" key="1">
    <source>
        <dbReference type="EMBL" id="SIT81791.1"/>
    </source>
</evidence>
<evidence type="ECO:0000313" key="2">
    <source>
        <dbReference type="Proteomes" id="UP000187550"/>
    </source>
</evidence>
<gene>
    <name evidence="1" type="ORF">SAMN05428946_1438</name>
</gene>
<proteinExistence type="predicted"/>
<dbReference type="EMBL" id="FTPL01000002">
    <property type="protein sequence ID" value="SIT81791.1"/>
    <property type="molecule type" value="Genomic_DNA"/>
</dbReference>
<organism evidence="1 2">
    <name type="scientific">Edaphobacillus lindanitolerans</name>
    <dbReference type="NCBI Taxonomy" id="550447"/>
    <lineage>
        <taxon>Bacteria</taxon>
        <taxon>Bacillati</taxon>
        <taxon>Bacillota</taxon>
        <taxon>Bacilli</taxon>
        <taxon>Bacillales</taxon>
        <taxon>Bacillaceae</taxon>
        <taxon>Edaphobacillus</taxon>
    </lineage>
</organism>
<protein>
    <submittedName>
        <fullName evidence="1">Uncharacterized protein</fullName>
    </submittedName>
</protein>
<accession>A0A1U7PJI6</accession>
<dbReference type="Proteomes" id="UP000187550">
    <property type="component" value="Unassembled WGS sequence"/>
</dbReference>
<name>A0A1U7PJI6_9BACI</name>